<name>A0A8H4VVX7_9HELO</name>
<gene>
    <name evidence="1" type="ORF">G7Y89_g13557</name>
</gene>
<accession>A0A8H4VVX7</accession>
<dbReference type="Gene3D" id="3.40.50.300">
    <property type="entry name" value="P-loop containing nucleotide triphosphate hydrolases"/>
    <property type="match status" value="1"/>
</dbReference>
<reference evidence="1 2" key="1">
    <citation type="submission" date="2020-03" db="EMBL/GenBank/DDBJ databases">
        <title>Draft Genome Sequence of Cudoniella acicularis.</title>
        <authorList>
            <person name="Buettner E."/>
            <person name="Kellner H."/>
        </authorList>
    </citation>
    <scope>NUCLEOTIDE SEQUENCE [LARGE SCALE GENOMIC DNA]</scope>
    <source>
        <strain evidence="1 2">DSM 108380</strain>
    </source>
</reference>
<dbReference type="AlphaFoldDB" id="A0A8H4VVX7"/>
<evidence type="ECO:0008006" key="3">
    <source>
        <dbReference type="Google" id="ProtNLM"/>
    </source>
</evidence>
<dbReference type="EMBL" id="JAAMPI010001604">
    <property type="protein sequence ID" value="KAF4624611.1"/>
    <property type="molecule type" value="Genomic_DNA"/>
</dbReference>
<evidence type="ECO:0000313" key="2">
    <source>
        <dbReference type="Proteomes" id="UP000566819"/>
    </source>
</evidence>
<sequence length="573" mass="64861">MDNLKPVTIVVIGPTQNGKSTFINMARSLSIGDPTPPAGEGEGSLSFTMACEVKELLIPRTTYKLIDPSNGRDIPIPDDEEDIFGLLWKKKRYQVVPVGSEKSPVWLRIIDTPGLDDSRGLDAQHIQKVLQAVVKEPYITGIAFICNVNNSFSDGFQGIYEYYSQCMPNLMAPGALAVINTNFSVTTWQQKHERYFEDNSGTMKGNKSGRLAGALAEHANTLRLSSGPKSAKEMVVEERRKAFKMIFHKDPVHFFIDSKPDKRSPFEQMVSRNAFVEILNFLSDKGAMPTGQMNLHKNADMRAVDNELAQLLFAAKANWQTEQVSMQQLALNNGEKVIKTRTFMLKKISEEKNEIDSCEKGLARLDNDTEYPLTPNITTHDDISTANRIWKGVTGRKFRGTRVITEHSVPRFFVEATSNSNSSRWTNTSSNPVHKTWRGEYEADWGKIPDLAARTYTYNRYWYAEKVENLENRISKARIDLLEYEQRLAELEPVDSESESPESKRIRVLNGLIVEAERLMKSLSADSVPLDEGFDELAQRRYRKMPSEINQKDLHELIQANSPELAAEWIGVK</sequence>
<keyword evidence="2" id="KW-1185">Reference proteome</keyword>
<comment type="caution">
    <text evidence="1">The sequence shown here is derived from an EMBL/GenBank/DDBJ whole genome shotgun (WGS) entry which is preliminary data.</text>
</comment>
<evidence type="ECO:0000313" key="1">
    <source>
        <dbReference type="EMBL" id="KAF4624611.1"/>
    </source>
</evidence>
<dbReference type="OrthoDB" id="8954335at2759"/>
<proteinExistence type="predicted"/>
<protein>
    <recommendedName>
        <fullName evidence="3">G domain-containing protein</fullName>
    </recommendedName>
</protein>
<dbReference type="SUPFAM" id="SSF52540">
    <property type="entry name" value="P-loop containing nucleoside triphosphate hydrolases"/>
    <property type="match status" value="1"/>
</dbReference>
<organism evidence="1 2">
    <name type="scientific">Cudoniella acicularis</name>
    <dbReference type="NCBI Taxonomy" id="354080"/>
    <lineage>
        <taxon>Eukaryota</taxon>
        <taxon>Fungi</taxon>
        <taxon>Dikarya</taxon>
        <taxon>Ascomycota</taxon>
        <taxon>Pezizomycotina</taxon>
        <taxon>Leotiomycetes</taxon>
        <taxon>Helotiales</taxon>
        <taxon>Tricladiaceae</taxon>
        <taxon>Cudoniella</taxon>
    </lineage>
</organism>
<dbReference type="InterPro" id="IPR027417">
    <property type="entry name" value="P-loop_NTPase"/>
</dbReference>
<dbReference type="Proteomes" id="UP000566819">
    <property type="component" value="Unassembled WGS sequence"/>
</dbReference>